<dbReference type="InterPro" id="IPR006047">
    <property type="entry name" value="GH13_cat_dom"/>
</dbReference>
<protein>
    <submittedName>
        <fullName evidence="3">Maltooligosyl trehalose synthase</fullName>
    </submittedName>
</protein>
<evidence type="ECO:0000259" key="2">
    <source>
        <dbReference type="SMART" id="SM00642"/>
    </source>
</evidence>
<proteinExistence type="predicted"/>
<keyword evidence="4" id="KW-1185">Reference proteome</keyword>
<dbReference type="GO" id="GO:0005992">
    <property type="term" value="P:trehalose biosynthetic process"/>
    <property type="evidence" value="ECO:0007669"/>
    <property type="project" value="TreeGrafter"/>
</dbReference>
<dbReference type="SMART" id="SM00642">
    <property type="entry name" value="Aamy"/>
    <property type="match status" value="1"/>
</dbReference>
<evidence type="ECO:0000313" key="4">
    <source>
        <dbReference type="Proteomes" id="UP000198420"/>
    </source>
</evidence>
<dbReference type="EMBL" id="FZNP01000012">
    <property type="protein sequence ID" value="SNS15202.1"/>
    <property type="molecule type" value="Genomic_DNA"/>
</dbReference>
<sequence length="797" mass="88314">MDEDIRTDGAPADGGIQAEPVPEEPPPVAEPPEETVSEDHRPERAETSELVDRGVPEEDALAAPPTGTYRLQLRGTPEEHFGFADAAALAPYLAALGVSHVYLSPVLQAAPGSTHGYDVVDHARLSEELGGPEAFGAMVTRFRAHGLRVLVDVVPNHMAIPEPAELNLPFADVLAEGPRSRFAGWFDIDWEAGGGRIVPPGEGDPNYRRFFDISGLIGLRQEEAEVFERTHALLLSLLRDRMVDGLRVDHPDGLADPRGYLRWLAEAAPDRWLLVEKITEGEERLPPDWPCAGTTGYDALGMVGGLFLDPAGEKPLTDYYVSLTGNPADFEEVERDARMHAATHSLTPEIGRLQRVLDRVVGERRPGLERALVELLVAMPVYRAYVVPGEDAPQQAVDVVNEAARRARAHLPEDMHGDLEVIVDLALGRGERTDAEFIVRFQQTSSPLAAKGVEDTAFYRWNRMAALNEVGGAPGRFSVGQADFHSFCIRLARDWPLTMTTLSTHDTKREEDVRAWLAVLSELPAEWAESVERWRNWGPGASPLEPDLEYLFWQTLVGAWPLTIGRLEEFLTKAMREAKTRTSWAEPDPGYEEAVLEYARGVLADPDLVTDMTSFVAKLAPYARVNTLGQKLVQLAMPGVPDVYQGCEMTGLSLVDPDNRRPVDYGRRREHLFRLDTGRQPKEVDDEKLLLTSRALRLRRSHPEWFGPGSRHEPVAARGPAAEHVVGFARGEAVALATRLPVGLERRGGWKGTRVDVRRQGWRDVLTGCTHMGPILEVSRVFEHLPVALLVPREIDR</sequence>
<dbReference type="CDD" id="cd11336">
    <property type="entry name" value="AmyAc_MTSase"/>
    <property type="match status" value="1"/>
</dbReference>
<evidence type="ECO:0000256" key="1">
    <source>
        <dbReference type="SAM" id="MobiDB-lite"/>
    </source>
</evidence>
<dbReference type="GO" id="GO:0047470">
    <property type="term" value="F:(1,4)-alpha-D-glucan 1-alpha-D-glucosylmutase activity"/>
    <property type="evidence" value="ECO:0007669"/>
    <property type="project" value="TreeGrafter"/>
</dbReference>
<dbReference type="OrthoDB" id="9761577at2"/>
<evidence type="ECO:0000313" key="3">
    <source>
        <dbReference type="EMBL" id="SNS15202.1"/>
    </source>
</evidence>
<dbReference type="SUPFAM" id="SSF51445">
    <property type="entry name" value="(Trans)glycosidases"/>
    <property type="match status" value="1"/>
</dbReference>
<dbReference type="PANTHER" id="PTHR10357">
    <property type="entry name" value="ALPHA-AMYLASE FAMILY MEMBER"/>
    <property type="match status" value="1"/>
</dbReference>
<feature type="region of interest" description="Disordered" evidence="1">
    <location>
        <begin position="1"/>
        <end position="63"/>
    </location>
</feature>
<dbReference type="Pfam" id="PF00128">
    <property type="entry name" value="Alpha-amylase"/>
    <property type="match status" value="1"/>
</dbReference>
<dbReference type="InterPro" id="IPR012767">
    <property type="entry name" value="Trehalose_TreY"/>
</dbReference>
<dbReference type="NCBIfam" id="TIGR02401">
    <property type="entry name" value="trehalose_TreY"/>
    <property type="match status" value="1"/>
</dbReference>
<dbReference type="InterPro" id="IPR017853">
    <property type="entry name" value="GH"/>
</dbReference>
<feature type="domain" description="Glycosyl hydrolase family 13 catalytic" evidence="2">
    <location>
        <begin position="66"/>
        <end position="679"/>
    </location>
</feature>
<gene>
    <name evidence="3" type="ORF">SAMN06265355_11210</name>
</gene>
<dbReference type="PANTHER" id="PTHR10357:SF216">
    <property type="entry name" value="MALTOOLIGOSYL TREHALOSE SYNTHASE-RELATED"/>
    <property type="match status" value="1"/>
</dbReference>
<name>A0A239C5M9_9ACTN</name>
<dbReference type="GO" id="GO:0030980">
    <property type="term" value="P:alpha-glucan catabolic process"/>
    <property type="evidence" value="ECO:0007669"/>
    <property type="project" value="TreeGrafter"/>
</dbReference>
<organism evidence="3 4">
    <name type="scientific">Actinomadura mexicana</name>
    <dbReference type="NCBI Taxonomy" id="134959"/>
    <lineage>
        <taxon>Bacteria</taxon>
        <taxon>Bacillati</taxon>
        <taxon>Actinomycetota</taxon>
        <taxon>Actinomycetes</taxon>
        <taxon>Streptosporangiales</taxon>
        <taxon>Thermomonosporaceae</taxon>
        <taxon>Actinomadura</taxon>
    </lineage>
</organism>
<dbReference type="AlphaFoldDB" id="A0A239C5M9"/>
<accession>A0A239C5M9</accession>
<dbReference type="Proteomes" id="UP000198420">
    <property type="component" value="Unassembled WGS sequence"/>
</dbReference>
<dbReference type="RefSeq" id="WP_089314786.1">
    <property type="nucleotide sequence ID" value="NZ_FZNP01000012.1"/>
</dbReference>
<reference evidence="4" key="1">
    <citation type="submission" date="2017-06" db="EMBL/GenBank/DDBJ databases">
        <authorList>
            <person name="Varghese N."/>
            <person name="Submissions S."/>
        </authorList>
    </citation>
    <scope>NUCLEOTIDE SEQUENCE [LARGE SCALE GENOMIC DNA]</scope>
    <source>
        <strain evidence="4">DSM 44485</strain>
    </source>
</reference>
<feature type="compositionally biased region" description="Basic and acidic residues" evidence="1">
    <location>
        <begin position="37"/>
        <end position="56"/>
    </location>
</feature>
<dbReference type="Gene3D" id="3.20.20.80">
    <property type="entry name" value="Glycosidases"/>
    <property type="match status" value="4"/>
</dbReference>